<protein>
    <recommendedName>
        <fullName evidence="1">AMP-dependent synthetase/ligase domain-containing protein</fullName>
    </recommendedName>
</protein>
<reference evidence="2 3" key="2">
    <citation type="journal article" date="2010" name="Stand. Genomic Sci.">
        <title>Complete genome sequence of Sulfurospirillum deleyianum type strain (5175).</title>
        <authorList>
            <person name="Sikorski J."/>
            <person name="Lapidus A."/>
            <person name="Copeland A."/>
            <person name="Glavina Del Rio T."/>
            <person name="Nolan M."/>
            <person name="Lucas S."/>
            <person name="Chen F."/>
            <person name="Tice H."/>
            <person name="Cheng J.F."/>
            <person name="Saunders E."/>
            <person name="Bruce D."/>
            <person name="Goodwin L."/>
            <person name="Pitluck S."/>
            <person name="Ovchinnikova G."/>
            <person name="Pati A."/>
            <person name="Ivanova N."/>
            <person name="Mavromatis K."/>
            <person name="Chen A."/>
            <person name="Palaniappan K."/>
            <person name="Chain P."/>
            <person name="Land M."/>
            <person name="Hauser L."/>
            <person name="Chang Y.J."/>
            <person name="Jeffries C.D."/>
            <person name="Brettin T."/>
            <person name="Detter J.C."/>
            <person name="Han C."/>
            <person name="Rohde M."/>
            <person name="Lang E."/>
            <person name="Spring S."/>
            <person name="Goker M."/>
            <person name="Bristow J."/>
            <person name="Eisen J.A."/>
            <person name="Markowitz V."/>
            <person name="Hugenholtz P."/>
            <person name="Kyrpides N.C."/>
            <person name="Klenk H.P."/>
        </authorList>
    </citation>
    <scope>NUCLEOTIDE SEQUENCE [LARGE SCALE GENOMIC DNA]</scope>
    <source>
        <strain evidence="3">ATCC 51133 / DSM 6946 / 5175</strain>
    </source>
</reference>
<dbReference type="InterPro" id="IPR053158">
    <property type="entry name" value="CapK_Type1_Caps_Biosynth"/>
</dbReference>
<dbReference type="Pfam" id="PF00501">
    <property type="entry name" value="AMP-binding"/>
    <property type="match status" value="1"/>
</dbReference>
<dbReference type="RefSeq" id="WP_012857238.1">
    <property type="nucleotide sequence ID" value="NC_013512.1"/>
</dbReference>
<dbReference type="KEGG" id="sdl:Sdel_1469"/>
<dbReference type="Gene3D" id="3.40.50.12780">
    <property type="entry name" value="N-terminal domain of ligase-like"/>
    <property type="match status" value="1"/>
</dbReference>
<dbReference type="PANTHER" id="PTHR36932:SF1">
    <property type="entry name" value="CAPSULAR POLYSACCHARIDE BIOSYNTHESIS PROTEIN"/>
    <property type="match status" value="1"/>
</dbReference>
<dbReference type="AlphaFoldDB" id="D1B317"/>
<proteinExistence type="predicted"/>
<dbReference type="InterPro" id="IPR042099">
    <property type="entry name" value="ANL_N_sf"/>
</dbReference>
<accession>D1B317</accession>
<evidence type="ECO:0000313" key="2">
    <source>
        <dbReference type="EMBL" id="ACZ12487.1"/>
    </source>
</evidence>
<dbReference type="HOGENOM" id="CLU_035301_0_0_7"/>
<organism evidence="2 3">
    <name type="scientific">Sulfurospirillum deleyianum (strain ATCC 51133 / DSM 6946 / 5175)</name>
    <dbReference type="NCBI Taxonomy" id="525898"/>
    <lineage>
        <taxon>Bacteria</taxon>
        <taxon>Pseudomonadati</taxon>
        <taxon>Campylobacterota</taxon>
        <taxon>Epsilonproteobacteria</taxon>
        <taxon>Campylobacterales</taxon>
        <taxon>Sulfurospirillaceae</taxon>
        <taxon>Sulfurospirillum</taxon>
    </lineage>
</organism>
<evidence type="ECO:0000313" key="3">
    <source>
        <dbReference type="Proteomes" id="UP000002222"/>
    </source>
</evidence>
<gene>
    <name evidence="2" type="ordered locus">Sdel_1469</name>
</gene>
<reference evidence="3" key="1">
    <citation type="submission" date="2009-11" db="EMBL/GenBank/DDBJ databases">
        <title>The complete genome of Sulfurospirillum deleyianum DSM 6946.</title>
        <authorList>
            <consortium name="US DOE Joint Genome Institute (JGI-PGF)"/>
            <person name="Lucas S."/>
            <person name="Copeland A."/>
            <person name="Lapidus A."/>
            <person name="Glavina del Rio T."/>
            <person name="Dalin E."/>
            <person name="Tice H."/>
            <person name="Bruce D."/>
            <person name="Goodwin L."/>
            <person name="Pitluck S."/>
            <person name="Kyrpides N."/>
            <person name="Mavromatis K."/>
            <person name="Ivanova N."/>
            <person name="Ovchinnikova G."/>
            <person name="Munk A.C."/>
            <person name="Lu M."/>
            <person name="Brettin T."/>
            <person name="Detter J.C."/>
            <person name="Han C."/>
            <person name="Tapia R."/>
            <person name="Larimer F."/>
            <person name="Land M."/>
            <person name="Hauser L."/>
            <person name="Markowitz V."/>
            <person name="Cheng J.F."/>
            <person name="Hugenholtz P."/>
            <person name="Woyke T."/>
            <person name="Wu D."/>
            <person name="Aumann P."/>
            <person name="Schneider S."/>
            <person name="Lang E."/>
            <person name="Spring S."/>
            <person name="Klenk H.P."/>
            <person name="Eisen J.A."/>
        </authorList>
    </citation>
    <scope>NUCLEOTIDE SEQUENCE [LARGE SCALE GENOMIC DNA]</scope>
    <source>
        <strain evidence="3">ATCC 51133 / DSM 6946 / 5175</strain>
    </source>
</reference>
<dbReference type="NCBIfam" id="NF045666">
    <property type="entry name" value="DVU1553_fam_AMP"/>
    <property type="match status" value="1"/>
</dbReference>
<name>D1B317_SULD5</name>
<dbReference type="SUPFAM" id="SSF56801">
    <property type="entry name" value="Acetyl-CoA synthetase-like"/>
    <property type="match status" value="1"/>
</dbReference>
<dbReference type="STRING" id="525898.Sdel_1469"/>
<feature type="domain" description="AMP-dependent synthetase/ligase" evidence="1">
    <location>
        <begin position="57"/>
        <end position="288"/>
    </location>
</feature>
<dbReference type="Proteomes" id="UP000002222">
    <property type="component" value="Chromosome"/>
</dbReference>
<dbReference type="EMBL" id="CP001816">
    <property type="protein sequence ID" value="ACZ12487.1"/>
    <property type="molecule type" value="Genomic_DNA"/>
</dbReference>
<dbReference type="PANTHER" id="PTHR36932">
    <property type="entry name" value="CAPSULAR POLYSACCHARIDE BIOSYNTHESIS PROTEIN"/>
    <property type="match status" value="1"/>
</dbReference>
<dbReference type="InterPro" id="IPR000873">
    <property type="entry name" value="AMP-dep_synth/lig_dom"/>
</dbReference>
<evidence type="ECO:0000259" key="1">
    <source>
        <dbReference type="Pfam" id="PF00501"/>
    </source>
</evidence>
<dbReference type="eggNOG" id="COG1541">
    <property type="taxonomic scope" value="Bacteria"/>
</dbReference>
<keyword evidence="3" id="KW-1185">Reference proteome</keyword>
<sequence length="431" mass="49117">MHVTPLENWILERTHLAPKSQEALEAYQLEKIRKTLHYAKEKSRFYNETLKETDLNSITSLSDFEQIPFTTPSDIKHNAHDFLCVSAHEIERIVTLNTSGTTGDEKRLFFTHEDLEETIDFFQYGMNCLVEKGDKVMVLLPGSAFGSIGDLLKKALWRSNIECVVHGVLQDVEKTAACIEEHHITCIVGIPMQVRYLSLMKPELFNTHIQKVLLSTDYVPDSLVKTLSRNGTCKAFNHYGMTEMGYGGGVECGCLNGYHLRENHLYFEIIDPVMGKRVRDGEYGEVVFTTLNRQAMPLIRYKTGDIARFVTKPCGCGTFLRTMEKVRGRMEDNVIINGHEVSLRALDEIILREERVLNYHALCDGNATLHVTLIVANIAQEKALKERLYQAIHAQFHNAFSFSIKCQEDDGSPLIIHSMIKRKIHHCGEKE</sequence>